<feature type="transmembrane region" description="Helical" evidence="14">
    <location>
        <begin position="276"/>
        <end position="299"/>
    </location>
</feature>
<feature type="transmembrane region" description="Helical" evidence="14">
    <location>
        <begin position="149"/>
        <end position="167"/>
    </location>
</feature>
<dbReference type="Pfam" id="PF13473">
    <property type="entry name" value="Cupredoxin_1"/>
    <property type="match status" value="1"/>
</dbReference>
<comment type="cofactor">
    <cofactor evidence="2 12">
        <name>Cu(2+)</name>
        <dbReference type="ChEBI" id="CHEBI:29036"/>
    </cofactor>
</comment>
<comment type="catalytic activity">
    <reaction evidence="11">
        <text>nitric oxide + Fe(III)-[cytochrome c] + H2O = Fe(II)-[cytochrome c] + nitrite + 2 H(+)</text>
        <dbReference type="Rhea" id="RHEA:15233"/>
        <dbReference type="Rhea" id="RHEA-COMP:10350"/>
        <dbReference type="Rhea" id="RHEA-COMP:14399"/>
        <dbReference type="ChEBI" id="CHEBI:15377"/>
        <dbReference type="ChEBI" id="CHEBI:15378"/>
        <dbReference type="ChEBI" id="CHEBI:16301"/>
        <dbReference type="ChEBI" id="CHEBI:16480"/>
        <dbReference type="ChEBI" id="CHEBI:29033"/>
        <dbReference type="ChEBI" id="CHEBI:29034"/>
        <dbReference type="EC" id="1.7.2.1"/>
    </reaction>
</comment>
<evidence type="ECO:0000259" key="15">
    <source>
        <dbReference type="Pfam" id="PF07732"/>
    </source>
</evidence>
<keyword evidence="18" id="KW-1185">Reference proteome</keyword>
<feature type="domain" description="EfeO-type cupredoxin-like" evidence="16">
    <location>
        <begin position="481"/>
        <end position="546"/>
    </location>
</feature>
<evidence type="ECO:0000256" key="4">
    <source>
        <dbReference type="ARBA" id="ARBA00011233"/>
    </source>
</evidence>
<dbReference type="InterPro" id="IPR045087">
    <property type="entry name" value="Cu-oxidase_fam"/>
</dbReference>
<keyword evidence="14" id="KW-1133">Transmembrane helix</keyword>
<dbReference type="PRINTS" id="PR00695">
    <property type="entry name" value="CUNO2RDTASE"/>
</dbReference>
<reference evidence="17 18" key="1">
    <citation type="submission" date="2020-07" db="EMBL/GenBank/DDBJ databases">
        <title>Sequencing the genomes of 1000 actinobacteria strains.</title>
        <authorList>
            <person name="Klenk H.-P."/>
        </authorList>
    </citation>
    <scope>NUCLEOTIDE SEQUENCE [LARGE SCALE GENOMIC DNA]</scope>
    <source>
        <strain evidence="17 18">DSM 26154</strain>
    </source>
</reference>
<feature type="transmembrane region" description="Helical" evidence="14">
    <location>
        <begin position="243"/>
        <end position="264"/>
    </location>
</feature>
<keyword evidence="10 12" id="KW-0186">Copper</keyword>
<feature type="transmembrane region" description="Helical" evidence="14">
    <location>
        <begin position="219"/>
        <end position="237"/>
    </location>
</feature>
<feature type="transmembrane region" description="Helical" evidence="14">
    <location>
        <begin position="381"/>
        <end position="402"/>
    </location>
</feature>
<evidence type="ECO:0000256" key="7">
    <source>
        <dbReference type="ARBA" id="ARBA00022723"/>
    </source>
</evidence>
<dbReference type="CDD" id="cd04208">
    <property type="entry name" value="CuRO_2_CuNIR"/>
    <property type="match status" value="1"/>
</dbReference>
<feature type="binding site" description="type 1 copper site" evidence="12">
    <location>
        <position position="736"/>
    </location>
    <ligand>
        <name>Cu cation</name>
        <dbReference type="ChEBI" id="CHEBI:23378"/>
        <label>1</label>
    </ligand>
</feature>
<evidence type="ECO:0000256" key="6">
    <source>
        <dbReference type="ARBA" id="ARBA00017290"/>
    </source>
</evidence>
<proteinExistence type="inferred from homology"/>
<evidence type="ECO:0000256" key="5">
    <source>
        <dbReference type="ARBA" id="ARBA00011882"/>
    </source>
</evidence>
<evidence type="ECO:0000256" key="12">
    <source>
        <dbReference type="PIRSR" id="PIRSR601287-1"/>
    </source>
</evidence>
<evidence type="ECO:0000259" key="16">
    <source>
        <dbReference type="Pfam" id="PF13473"/>
    </source>
</evidence>
<dbReference type="InterPro" id="IPR011707">
    <property type="entry name" value="Cu-oxidase-like_N"/>
</dbReference>
<comment type="caution">
    <text evidence="17">The sequence shown here is derived from an EMBL/GenBank/DDBJ whole genome shotgun (WGS) entry which is preliminary data.</text>
</comment>
<feature type="transmembrane region" description="Helical" evidence="14">
    <location>
        <begin position="48"/>
        <end position="74"/>
    </location>
</feature>
<dbReference type="PANTHER" id="PTHR11709:SF394">
    <property type="entry name" value="FI03373P-RELATED"/>
    <property type="match status" value="1"/>
</dbReference>
<evidence type="ECO:0000313" key="17">
    <source>
        <dbReference type="EMBL" id="NYF98455.1"/>
    </source>
</evidence>
<sequence>MSLSTPRPTQQRAKGGAWVMRDRPGLLWMVAAVITAVVHPFVPDSTWLMVHMIALGALTHSIMVWSTHFTVSLLKNRPDIDLRATQNRRLVLLHLGIIGVLIGVPTTWWWFTLVGASAVVLAVLWHGWQLVRRLRGALPGRFRIVVHHYLASAAFLPVGATLGVLLARGQSEEMHARMTLAHSLVNVLGWVGITVAGTLITLWPTILRVRMDPAAEKRATQALPALVTGLSLALVGALAGWRWLLLAGVLGYLVALLWTGRSLIAPARAKPPMHFASWSVAAGAAWFLVGIVMVAWRVATAPDMAAMTIGYGRVAAVLVVGFALQVLCGALSHLVPAVIGGGPKVVRVGIEAFDRLGMTRIVIINVPLALSLMPVPSGTRVVLTTLVLIGLAAFIPVMLVGVKRLVAARREVATSTPDPRRDPRLGRAEAARVLDPPFPRTQFMAGVTLVALALAAGPALQPVLDGGSGPVAAPATSVSPTGETTTVEVVAQEDMSYSPSSIEVPAGDRLVIELTSEDGSTVHDLYFDDEHRTPRLTKGESATLDLGVVGADRQGWCTVTGHRAMGMTFDVDVIGAPADAASDEPPPGAGGDHGDHGEEPPFALDPGAEWPEDHRAHDATLPPLTDERTHRVTLRVQDLQVEVAPGVTQTRWTFGDTAPGPVLHGRVGDEFVITLVNDGSIGHSIDFHAGALAPDRPMRTIAPGEELTYTFTAERAGIWMYHCATMPMATHIAKGMHGAVVIEPPDLPEVDRSYVLTASEIYAGESTDEAPAATTFNGRAFQYDADQLSAKVGERVRFWVLDAGPDSPLSFHVIGGQFDTVWQEGAYRVGGPGRVGGPDTGSQALALLPGQGGFVELSFPEPGHYPFVNHVMTAGEKGAHGIVHVR</sequence>
<dbReference type="GO" id="GO:0050421">
    <property type="term" value="F:nitrite reductase (NO-forming) activity"/>
    <property type="evidence" value="ECO:0007669"/>
    <property type="project" value="UniProtKB-EC"/>
</dbReference>
<comment type="cofactor">
    <cofactor evidence="1 12">
        <name>Cu(+)</name>
        <dbReference type="ChEBI" id="CHEBI:49552"/>
    </cofactor>
</comment>
<keyword evidence="14" id="KW-0812">Transmembrane</keyword>
<keyword evidence="8" id="KW-0677">Repeat</keyword>
<comment type="similarity">
    <text evidence="3">Belongs to the multicopper oxidase family.</text>
</comment>
<dbReference type="GO" id="GO:0005507">
    <property type="term" value="F:copper ion binding"/>
    <property type="evidence" value="ECO:0007669"/>
    <property type="project" value="InterPro"/>
</dbReference>
<evidence type="ECO:0000256" key="11">
    <source>
        <dbReference type="ARBA" id="ARBA00049340"/>
    </source>
</evidence>
<feature type="transmembrane region" description="Helical" evidence="14">
    <location>
        <begin position="311"/>
        <end position="335"/>
    </location>
</feature>
<feature type="binding site" description="type 1 copper site" evidence="12">
    <location>
        <position position="731"/>
    </location>
    <ligand>
        <name>Cu cation</name>
        <dbReference type="ChEBI" id="CHEBI:23378"/>
        <label>1</label>
    </ligand>
</feature>
<evidence type="ECO:0000256" key="13">
    <source>
        <dbReference type="SAM" id="MobiDB-lite"/>
    </source>
</evidence>
<feature type="transmembrane region" description="Helical" evidence="14">
    <location>
        <begin position="187"/>
        <end position="207"/>
    </location>
</feature>
<accession>A0A852VXF3</accession>
<feature type="binding site" description="type 1 copper site" evidence="12">
    <location>
        <position position="688"/>
    </location>
    <ligand>
        <name>Cu cation</name>
        <dbReference type="ChEBI" id="CHEBI:23378"/>
        <label>1</label>
    </ligand>
</feature>
<dbReference type="EC" id="1.7.2.1" evidence="5"/>
<dbReference type="RefSeq" id="WP_343062832.1">
    <property type="nucleotide sequence ID" value="NZ_JACCAE010000001.1"/>
</dbReference>
<evidence type="ECO:0000256" key="10">
    <source>
        <dbReference type="ARBA" id="ARBA00023008"/>
    </source>
</evidence>
<feature type="binding site" description="type 1 copper site" evidence="12">
    <location>
        <position position="870"/>
    </location>
    <ligand>
        <name>Cu cation</name>
        <dbReference type="ChEBI" id="CHEBI:23378"/>
        <label>1</label>
    </ligand>
</feature>
<feature type="transmembrane region" description="Helical" evidence="14">
    <location>
        <begin position="25"/>
        <end position="42"/>
    </location>
</feature>
<dbReference type="Gene3D" id="2.60.40.420">
    <property type="entry name" value="Cupredoxins - blue copper proteins"/>
    <property type="match status" value="3"/>
</dbReference>
<keyword evidence="14" id="KW-0472">Membrane</keyword>
<comment type="subunit">
    <text evidence="4">Homotrimer.</text>
</comment>
<keyword evidence="7 12" id="KW-0479">Metal-binding</keyword>
<dbReference type="SUPFAM" id="SSF49503">
    <property type="entry name" value="Cupredoxins"/>
    <property type="match status" value="3"/>
</dbReference>
<keyword evidence="9 17" id="KW-0560">Oxidoreductase</keyword>
<evidence type="ECO:0000313" key="18">
    <source>
        <dbReference type="Proteomes" id="UP000554054"/>
    </source>
</evidence>
<dbReference type="InterPro" id="IPR028096">
    <property type="entry name" value="EfeO_Cupredoxin"/>
</dbReference>
<evidence type="ECO:0000256" key="3">
    <source>
        <dbReference type="ARBA" id="ARBA00010609"/>
    </source>
</evidence>
<evidence type="ECO:0000256" key="9">
    <source>
        <dbReference type="ARBA" id="ARBA00023002"/>
    </source>
</evidence>
<dbReference type="PANTHER" id="PTHR11709">
    <property type="entry name" value="MULTI-COPPER OXIDASE"/>
    <property type="match status" value="1"/>
</dbReference>
<feature type="binding site" description="type 1 copper site" evidence="12">
    <location>
        <position position="722"/>
    </location>
    <ligand>
        <name>Cu cation</name>
        <dbReference type="ChEBI" id="CHEBI:23378"/>
        <label>1</label>
    </ligand>
</feature>
<feature type="transmembrane region" description="Helical" evidence="14">
    <location>
        <begin position="86"/>
        <end position="102"/>
    </location>
</feature>
<name>A0A852VXF3_9MICO</name>
<dbReference type="CDD" id="cd11020">
    <property type="entry name" value="CuRO_1_CuNIR"/>
    <property type="match status" value="1"/>
</dbReference>
<dbReference type="AlphaFoldDB" id="A0A852VXF3"/>
<dbReference type="EMBL" id="JACCAE010000001">
    <property type="protein sequence ID" value="NYF98455.1"/>
    <property type="molecule type" value="Genomic_DNA"/>
</dbReference>
<evidence type="ECO:0000256" key="1">
    <source>
        <dbReference type="ARBA" id="ARBA00001960"/>
    </source>
</evidence>
<dbReference type="InterPro" id="IPR008972">
    <property type="entry name" value="Cupredoxin"/>
</dbReference>
<gene>
    <name evidence="17" type="ORF">BJY20_001847</name>
</gene>
<dbReference type="InterPro" id="IPR001287">
    <property type="entry name" value="NO2-reductase_Cu"/>
</dbReference>
<feature type="binding site" description="type 1 copper site" evidence="12">
    <location>
        <position position="723"/>
    </location>
    <ligand>
        <name>Cu cation</name>
        <dbReference type="ChEBI" id="CHEBI:23378"/>
        <label>1</label>
    </ligand>
</feature>
<feature type="domain" description="Plastocyanin-like" evidence="15">
    <location>
        <begin position="636"/>
        <end position="745"/>
    </location>
</feature>
<feature type="region of interest" description="Disordered" evidence="13">
    <location>
        <begin position="577"/>
        <end position="629"/>
    </location>
</feature>
<evidence type="ECO:0000256" key="8">
    <source>
        <dbReference type="ARBA" id="ARBA00022737"/>
    </source>
</evidence>
<evidence type="ECO:0000256" key="14">
    <source>
        <dbReference type="SAM" id="Phobius"/>
    </source>
</evidence>
<evidence type="ECO:0000256" key="2">
    <source>
        <dbReference type="ARBA" id="ARBA00001973"/>
    </source>
</evidence>
<feature type="transmembrane region" description="Helical" evidence="14">
    <location>
        <begin position="356"/>
        <end position="375"/>
    </location>
</feature>
<protein>
    <recommendedName>
        <fullName evidence="6">Copper-containing nitrite reductase</fullName>
        <ecNumber evidence="5">1.7.2.1</ecNumber>
    </recommendedName>
</protein>
<organism evidence="17 18">
    <name type="scientific">Janibacter cremeus</name>
    <dbReference type="NCBI Taxonomy" id="1285192"/>
    <lineage>
        <taxon>Bacteria</taxon>
        <taxon>Bacillati</taxon>
        <taxon>Actinomycetota</taxon>
        <taxon>Actinomycetes</taxon>
        <taxon>Micrococcales</taxon>
        <taxon>Intrasporangiaceae</taxon>
        <taxon>Janibacter</taxon>
    </lineage>
</organism>
<dbReference type="Proteomes" id="UP000554054">
    <property type="component" value="Unassembled WGS sequence"/>
</dbReference>
<dbReference type="Pfam" id="PF07732">
    <property type="entry name" value="Cu-oxidase_3"/>
    <property type="match status" value="1"/>
</dbReference>
<feature type="binding site" description="type 1 copper site" evidence="12">
    <location>
        <position position="683"/>
    </location>
    <ligand>
        <name>Cu cation</name>
        <dbReference type="ChEBI" id="CHEBI:23378"/>
        <label>1</label>
    </ligand>
</feature>